<protein>
    <recommendedName>
        <fullName evidence="2">EfeO-type cupredoxin-like domain-containing protein</fullName>
    </recommendedName>
</protein>
<evidence type="ECO:0000256" key="1">
    <source>
        <dbReference type="SAM" id="Phobius"/>
    </source>
</evidence>
<organism evidence="3 4">
    <name type="scientific">Candidatus Taylorbacteria bacterium RIFCSPHIGHO2_02_FULL_44_12</name>
    <dbReference type="NCBI Taxonomy" id="1802308"/>
    <lineage>
        <taxon>Bacteria</taxon>
        <taxon>Candidatus Tayloriibacteriota</taxon>
    </lineage>
</organism>
<comment type="caution">
    <text evidence="3">The sequence shown here is derived from an EMBL/GenBank/DDBJ whole genome shotgun (WGS) entry which is preliminary data.</text>
</comment>
<keyword evidence="1" id="KW-1133">Transmembrane helix</keyword>
<dbReference type="EMBL" id="MHRM01000009">
    <property type="protein sequence ID" value="OHA24242.1"/>
    <property type="molecule type" value="Genomic_DNA"/>
</dbReference>
<evidence type="ECO:0000313" key="3">
    <source>
        <dbReference type="EMBL" id="OHA24242.1"/>
    </source>
</evidence>
<evidence type="ECO:0000313" key="4">
    <source>
        <dbReference type="Proteomes" id="UP000178413"/>
    </source>
</evidence>
<dbReference type="AlphaFoldDB" id="A0A1G2MML6"/>
<evidence type="ECO:0000259" key="2">
    <source>
        <dbReference type="Pfam" id="PF13473"/>
    </source>
</evidence>
<dbReference type="Proteomes" id="UP000178413">
    <property type="component" value="Unassembled WGS sequence"/>
</dbReference>
<gene>
    <name evidence="3" type="ORF">A3D50_00685</name>
</gene>
<dbReference type="Pfam" id="PF13473">
    <property type="entry name" value="Cupredoxin_1"/>
    <property type="match status" value="1"/>
</dbReference>
<dbReference type="Gene3D" id="2.60.40.420">
    <property type="entry name" value="Cupredoxins - blue copper proteins"/>
    <property type="match status" value="1"/>
</dbReference>
<dbReference type="InterPro" id="IPR028096">
    <property type="entry name" value="EfeO_Cupredoxin"/>
</dbReference>
<keyword evidence="1" id="KW-0472">Membrane</keyword>
<sequence length="132" mass="13977">MNKTVSIIITLTLVIGISIVFLGDSKSSNNAGTDGSVQNVEIKDGVQYITINAKGGYSPKVSTAKADIPTKLIIKTDGTYDCSASLVIRSVDFQKILAQTGEEVIDLGTPKAGQPLRGICGMGMYNFSINFN</sequence>
<feature type="domain" description="EfeO-type cupredoxin-like" evidence="2">
    <location>
        <begin position="44"/>
        <end position="124"/>
    </location>
</feature>
<keyword evidence="1" id="KW-0812">Transmembrane</keyword>
<accession>A0A1G2MML6</accession>
<feature type="transmembrane region" description="Helical" evidence="1">
    <location>
        <begin position="6"/>
        <end position="23"/>
    </location>
</feature>
<name>A0A1G2MML6_9BACT</name>
<reference evidence="3 4" key="1">
    <citation type="journal article" date="2016" name="Nat. Commun.">
        <title>Thousands of microbial genomes shed light on interconnected biogeochemical processes in an aquifer system.</title>
        <authorList>
            <person name="Anantharaman K."/>
            <person name="Brown C.T."/>
            <person name="Hug L.A."/>
            <person name="Sharon I."/>
            <person name="Castelle C.J."/>
            <person name="Probst A.J."/>
            <person name="Thomas B.C."/>
            <person name="Singh A."/>
            <person name="Wilkins M.J."/>
            <person name="Karaoz U."/>
            <person name="Brodie E.L."/>
            <person name="Williams K.H."/>
            <person name="Hubbard S.S."/>
            <person name="Banfield J.F."/>
        </authorList>
    </citation>
    <scope>NUCLEOTIDE SEQUENCE [LARGE SCALE GENOMIC DNA]</scope>
</reference>
<proteinExistence type="predicted"/>
<dbReference type="STRING" id="1802308.A3D50_00685"/>
<dbReference type="InterPro" id="IPR008972">
    <property type="entry name" value="Cupredoxin"/>
</dbReference>